<feature type="compositionally biased region" description="Basic and acidic residues" evidence="7">
    <location>
        <begin position="593"/>
        <end position="606"/>
    </location>
</feature>
<feature type="domain" description="Gnk2-homologous" evidence="9">
    <location>
        <begin position="163"/>
        <end position="269"/>
    </location>
</feature>
<dbReference type="SUPFAM" id="SSF56112">
    <property type="entry name" value="Protein kinase-like (PK-like)"/>
    <property type="match status" value="2"/>
</dbReference>
<feature type="region of interest" description="Disordered" evidence="7">
    <location>
        <begin position="585"/>
        <end position="627"/>
    </location>
</feature>
<feature type="transmembrane region" description="Helical" evidence="8">
    <location>
        <begin position="404"/>
        <end position="427"/>
    </location>
</feature>
<sequence>MLHVTQSLFKMSLTTAAQDHHDIVISLFLCRGEVNATLCQGCVVTAATNIRGHSMIKLREFRLTEKKISAGYVGLASSQTLYGMAQCVPDLPSDECDTCFRSAIAILPTCCNGSEGATCPLPLFGIYDILESNTVASGSATPLALLLCLFCTMFLHATESTPIYSAHFCSNGTRYQPNSTFQSNLNTLLSSLISNSSLEANNGFYQTSVAKYTPDDIDGFFLCRGDVNATVCHDCITAAATNLTRFCPNNTESYIWYDVCMLSYSNSTFDNDIKVPAFSLRNERNIDNSSLDQFNEMLSSLINSLASKAEASSTAEKKFGAGEVSLWSTHKLYGMAQCRPDLTSANCETCLRSAIAGFPECCNGSEGARALLPACTIRYELYPFLYYSTLPLVPSPSSGSKSTLMVLAIVIPIAIFAALLVLASFWLRRRRNKTCQAVLELNDSIREFLTSDEESLHFHLSTIEAATNNFSNDLKIGEGGFGVVYKGIFPNGQEIAVKRLSRTSNQGDIEFRNEAALAWNNWRNQTPFLILDPKLNDSYSRNEVQRCIHIALLCVQENPVDRPSMANILLALDSYSVTLALPRQPASVTRGRTTPDRLKHQPDSDRSTSSSLPFSTNDSLITQVFPR</sequence>
<keyword evidence="2" id="KW-0964">Secreted</keyword>
<name>A0AAN9XFT0_PSOTE</name>
<accession>A0AAN9XFT0</accession>
<evidence type="ECO:0000259" key="9">
    <source>
        <dbReference type="PROSITE" id="PS51473"/>
    </source>
</evidence>
<keyword evidence="4" id="KW-0677">Repeat</keyword>
<protein>
    <recommendedName>
        <fullName evidence="9">Gnk2-homologous domain-containing protein</fullName>
    </recommendedName>
</protein>
<dbReference type="InterPro" id="IPR038408">
    <property type="entry name" value="GNK2_sf"/>
</dbReference>
<evidence type="ECO:0000313" key="10">
    <source>
        <dbReference type="EMBL" id="KAK7391012.1"/>
    </source>
</evidence>
<dbReference type="CDD" id="cd23509">
    <property type="entry name" value="Gnk2-like"/>
    <property type="match status" value="3"/>
</dbReference>
<dbReference type="PANTHER" id="PTHR32411:SF43">
    <property type="entry name" value="CYSTEINE-RICH REPEAT SECRETORY PROTEIN 38"/>
    <property type="match status" value="1"/>
</dbReference>
<dbReference type="PANTHER" id="PTHR32411">
    <property type="entry name" value="CYSTEINE-RICH REPEAT SECRETORY PROTEIN 38-RELATED"/>
    <property type="match status" value="1"/>
</dbReference>
<dbReference type="AlphaFoldDB" id="A0AAN9XFT0"/>
<dbReference type="PROSITE" id="PS51473">
    <property type="entry name" value="GNK2"/>
    <property type="match status" value="3"/>
</dbReference>
<dbReference type="CDD" id="cd12087">
    <property type="entry name" value="TM_EGFR-like"/>
    <property type="match status" value="1"/>
</dbReference>
<feature type="domain" description="Gnk2-homologous" evidence="9">
    <location>
        <begin position="24"/>
        <end position="133"/>
    </location>
</feature>
<gene>
    <name evidence="10" type="ORF">VNO78_19290</name>
</gene>
<evidence type="ECO:0000256" key="1">
    <source>
        <dbReference type="ARBA" id="ARBA00004613"/>
    </source>
</evidence>
<keyword evidence="8" id="KW-1133">Transmembrane helix</keyword>
<dbReference type="FunFam" id="3.30.430.20:FF:000002">
    <property type="entry name" value="Cysteine-rich receptor-like protein kinase 10"/>
    <property type="match status" value="1"/>
</dbReference>
<dbReference type="GO" id="GO:0005524">
    <property type="term" value="F:ATP binding"/>
    <property type="evidence" value="ECO:0007669"/>
    <property type="project" value="UniProtKB-UniRule"/>
</dbReference>
<reference evidence="10 11" key="1">
    <citation type="submission" date="2024-01" db="EMBL/GenBank/DDBJ databases">
        <title>The genomes of 5 underutilized Papilionoideae crops provide insights into root nodulation and disease resistanc.</title>
        <authorList>
            <person name="Jiang F."/>
        </authorList>
    </citation>
    <scope>NUCLEOTIDE SEQUENCE [LARGE SCALE GENOMIC DNA]</scope>
    <source>
        <strain evidence="10">DUOXIRENSHENG_FW03</strain>
        <tissue evidence="10">Leaves</tissue>
    </source>
</reference>
<evidence type="ECO:0000256" key="4">
    <source>
        <dbReference type="ARBA" id="ARBA00022737"/>
    </source>
</evidence>
<dbReference type="EMBL" id="JAYMYS010000005">
    <property type="protein sequence ID" value="KAK7391012.1"/>
    <property type="molecule type" value="Genomic_DNA"/>
</dbReference>
<dbReference type="Gene3D" id="3.30.200.20">
    <property type="entry name" value="Phosphorylase Kinase, domain 1"/>
    <property type="match status" value="1"/>
</dbReference>
<comment type="similarity">
    <text evidence="5">Belongs to the cysteine-rich repeat secretory protein family.</text>
</comment>
<dbReference type="Pfam" id="PF01657">
    <property type="entry name" value="Stress-antifung"/>
    <property type="match status" value="3"/>
</dbReference>
<keyword evidence="8" id="KW-0472">Membrane</keyword>
<proteinExistence type="inferred from homology"/>
<feature type="binding site" evidence="6">
    <location>
        <position position="498"/>
    </location>
    <ligand>
        <name>ATP</name>
        <dbReference type="ChEBI" id="CHEBI:30616"/>
    </ligand>
</feature>
<comment type="subcellular location">
    <subcellularLocation>
        <location evidence="1">Secreted</location>
    </subcellularLocation>
</comment>
<dbReference type="InterPro" id="IPR011009">
    <property type="entry name" value="Kinase-like_dom_sf"/>
</dbReference>
<evidence type="ECO:0000256" key="6">
    <source>
        <dbReference type="PROSITE-ProRule" id="PRU10141"/>
    </source>
</evidence>
<keyword evidence="11" id="KW-1185">Reference proteome</keyword>
<feature type="compositionally biased region" description="Polar residues" evidence="7">
    <location>
        <begin position="607"/>
        <end position="627"/>
    </location>
</feature>
<dbReference type="Proteomes" id="UP001386955">
    <property type="component" value="Unassembled WGS sequence"/>
</dbReference>
<keyword evidence="6" id="KW-0547">Nucleotide-binding</keyword>
<feature type="domain" description="Gnk2-homologous" evidence="9">
    <location>
        <begin position="274"/>
        <end position="384"/>
    </location>
</feature>
<dbReference type="PROSITE" id="PS00107">
    <property type="entry name" value="PROTEIN_KINASE_ATP"/>
    <property type="match status" value="1"/>
</dbReference>
<evidence type="ECO:0000256" key="5">
    <source>
        <dbReference type="ARBA" id="ARBA00038515"/>
    </source>
</evidence>
<keyword evidence="8" id="KW-0812">Transmembrane</keyword>
<organism evidence="10 11">
    <name type="scientific">Psophocarpus tetragonolobus</name>
    <name type="common">Winged bean</name>
    <name type="synonym">Dolichos tetragonolobus</name>
    <dbReference type="NCBI Taxonomy" id="3891"/>
    <lineage>
        <taxon>Eukaryota</taxon>
        <taxon>Viridiplantae</taxon>
        <taxon>Streptophyta</taxon>
        <taxon>Embryophyta</taxon>
        <taxon>Tracheophyta</taxon>
        <taxon>Spermatophyta</taxon>
        <taxon>Magnoliopsida</taxon>
        <taxon>eudicotyledons</taxon>
        <taxon>Gunneridae</taxon>
        <taxon>Pentapetalae</taxon>
        <taxon>rosids</taxon>
        <taxon>fabids</taxon>
        <taxon>Fabales</taxon>
        <taxon>Fabaceae</taxon>
        <taxon>Papilionoideae</taxon>
        <taxon>50 kb inversion clade</taxon>
        <taxon>NPAAA clade</taxon>
        <taxon>indigoferoid/millettioid clade</taxon>
        <taxon>Phaseoleae</taxon>
        <taxon>Psophocarpus</taxon>
    </lineage>
</organism>
<dbReference type="InterPro" id="IPR017441">
    <property type="entry name" value="Protein_kinase_ATP_BS"/>
</dbReference>
<dbReference type="FunFam" id="3.30.430.20:FF:000003">
    <property type="entry name" value="Cysteine-rich RLK (RECEPTOR-like protein kinase) 10"/>
    <property type="match status" value="1"/>
</dbReference>
<keyword evidence="3" id="KW-0732">Signal</keyword>
<keyword evidence="6" id="KW-0067">ATP-binding</keyword>
<dbReference type="GO" id="GO:0005576">
    <property type="term" value="C:extracellular region"/>
    <property type="evidence" value="ECO:0007669"/>
    <property type="project" value="UniProtKB-SubCell"/>
</dbReference>
<evidence type="ECO:0000256" key="7">
    <source>
        <dbReference type="SAM" id="MobiDB-lite"/>
    </source>
</evidence>
<dbReference type="InterPro" id="IPR050581">
    <property type="entry name" value="CRR_secretory_protein"/>
</dbReference>
<evidence type="ECO:0000256" key="3">
    <source>
        <dbReference type="ARBA" id="ARBA00022729"/>
    </source>
</evidence>
<comment type="caution">
    <text evidence="10">The sequence shown here is derived from an EMBL/GenBank/DDBJ whole genome shotgun (WGS) entry which is preliminary data.</text>
</comment>
<evidence type="ECO:0000256" key="2">
    <source>
        <dbReference type="ARBA" id="ARBA00022525"/>
    </source>
</evidence>
<evidence type="ECO:0000256" key="8">
    <source>
        <dbReference type="SAM" id="Phobius"/>
    </source>
</evidence>
<dbReference type="InterPro" id="IPR002902">
    <property type="entry name" value="GNK2"/>
</dbReference>
<dbReference type="Gene3D" id="3.30.430.20">
    <property type="entry name" value="Gnk2 domain, C-X8-C-X2-C motif"/>
    <property type="match status" value="3"/>
</dbReference>
<evidence type="ECO:0000313" key="11">
    <source>
        <dbReference type="Proteomes" id="UP001386955"/>
    </source>
</evidence>